<protein>
    <submittedName>
        <fullName evidence="2">Uncharacterized protein</fullName>
    </submittedName>
</protein>
<reference evidence="2" key="1">
    <citation type="submission" date="2023-03" db="EMBL/GenBank/DDBJ databases">
        <title>Massive genome expansion in bonnet fungi (Mycena s.s.) driven by repeated elements and novel gene families across ecological guilds.</title>
        <authorList>
            <consortium name="Lawrence Berkeley National Laboratory"/>
            <person name="Harder C.B."/>
            <person name="Miyauchi S."/>
            <person name="Viragh M."/>
            <person name="Kuo A."/>
            <person name="Thoen E."/>
            <person name="Andreopoulos B."/>
            <person name="Lu D."/>
            <person name="Skrede I."/>
            <person name="Drula E."/>
            <person name="Henrissat B."/>
            <person name="Morin E."/>
            <person name="Kohler A."/>
            <person name="Barry K."/>
            <person name="LaButti K."/>
            <person name="Morin E."/>
            <person name="Salamov A."/>
            <person name="Lipzen A."/>
            <person name="Mereny Z."/>
            <person name="Hegedus B."/>
            <person name="Baldrian P."/>
            <person name="Stursova M."/>
            <person name="Weitz H."/>
            <person name="Taylor A."/>
            <person name="Grigoriev I.V."/>
            <person name="Nagy L.G."/>
            <person name="Martin F."/>
            <person name="Kauserud H."/>
        </authorList>
    </citation>
    <scope>NUCLEOTIDE SEQUENCE</scope>
    <source>
        <strain evidence="2">CBHHK002</strain>
    </source>
</reference>
<dbReference type="Proteomes" id="UP001218218">
    <property type="component" value="Unassembled WGS sequence"/>
</dbReference>
<proteinExistence type="predicted"/>
<evidence type="ECO:0000313" key="3">
    <source>
        <dbReference type="Proteomes" id="UP001218218"/>
    </source>
</evidence>
<name>A0AAD7AGL8_9AGAR</name>
<evidence type="ECO:0000313" key="2">
    <source>
        <dbReference type="EMBL" id="KAJ7358248.1"/>
    </source>
</evidence>
<dbReference type="EMBL" id="JARIHO010000007">
    <property type="protein sequence ID" value="KAJ7358248.1"/>
    <property type="molecule type" value="Genomic_DNA"/>
</dbReference>
<evidence type="ECO:0000256" key="1">
    <source>
        <dbReference type="SAM" id="MobiDB-lite"/>
    </source>
</evidence>
<dbReference type="AlphaFoldDB" id="A0AAD7AGL8"/>
<feature type="region of interest" description="Disordered" evidence="1">
    <location>
        <begin position="42"/>
        <end position="76"/>
    </location>
</feature>
<sequence length="218" mass="22779">MSGSSFGPLTNDTHITCVICVCTHFLLTGLIHRPCLGPALARTRRPTGTKPARSHLPSRPTHTRAEPARALMHDSARVRRPYVGGVPRISRGRTAPTPHCACDVSSRLALRMAGALVVVVVPACALACAPPPHPITSPEGQARSAPLFVQAPPAKSGQGASTHPPSALCATSTSARWGWVEKEQGRDQGGDGVEDELPTLMPVPRCGACGGRGACRIS</sequence>
<gene>
    <name evidence="2" type="ORF">DFH08DRAFT_440428</name>
</gene>
<comment type="caution">
    <text evidence="2">The sequence shown here is derived from an EMBL/GenBank/DDBJ whole genome shotgun (WGS) entry which is preliminary data.</text>
</comment>
<accession>A0AAD7AGL8</accession>
<keyword evidence="3" id="KW-1185">Reference proteome</keyword>
<organism evidence="2 3">
    <name type="scientific">Mycena albidolilacea</name>
    <dbReference type="NCBI Taxonomy" id="1033008"/>
    <lineage>
        <taxon>Eukaryota</taxon>
        <taxon>Fungi</taxon>
        <taxon>Dikarya</taxon>
        <taxon>Basidiomycota</taxon>
        <taxon>Agaricomycotina</taxon>
        <taxon>Agaricomycetes</taxon>
        <taxon>Agaricomycetidae</taxon>
        <taxon>Agaricales</taxon>
        <taxon>Marasmiineae</taxon>
        <taxon>Mycenaceae</taxon>
        <taxon>Mycena</taxon>
    </lineage>
</organism>
<feature type="compositionally biased region" description="Basic and acidic residues" evidence="1">
    <location>
        <begin position="63"/>
        <end position="76"/>
    </location>
</feature>